<dbReference type="PANTHER" id="PTHR45436">
    <property type="entry name" value="SENSOR HISTIDINE KINASE YKOH"/>
    <property type="match status" value="1"/>
</dbReference>
<keyword evidence="10 11" id="KW-0472">Membrane</keyword>
<dbReference type="InterPro" id="IPR036097">
    <property type="entry name" value="HisK_dim/P_sf"/>
</dbReference>
<dbReference type="Pfam" id="PF00512">
    <property type="entry name" value="HisKA"/>
    <property type="match status" value="1"/>
</dbReference>
<keyword evidence="9" id="KW-0902">Two-component regulatory system</keyword>
<dbReference type="SUPFAM" id="SSF55874">
    <property type="entry name" value="ATPase domain of HSP90 chaperone/DNA topoisomerase II/histidine kinase"/>
    <property type="match status" value="1"/>
</dbReference>
<dbReference type="Pfam" id="PF02518">
    <property type="entry name" value="HATPase_c"/>
    <property type="match status" value="1"/>
</dbReference>
<organism evidence="14 15">
    <name type="scientific">Dactylosporangium matsuzakiense</name>
    <dbReference type="NCBI Taxonomy" id="53360"/>
    <lineage>
        <taxon>Bacteria</taxon>
        <taxon>Bacillati</taxon>
        <taxon>Actinomycetota</taxon>
        <taxon>Actinomycetes</taxon>
        <taxon>Micromonosporales</taxon>
        <taxon>Micromonosporaceae</taxon>
        <taxon>Dactylosporangium</taxon>
    </lineage>
</organism>
<dbReference type="InterPro" id="IPR036890">
    <property type="entry name" value="HATPase_C_sf"/>
</dbReference>
<dbReference type="CDD" id="cd00075">
    <property type="entry name" value="HATPase"/>
    <property type="match status" value="1"/>
</dbReference>
<dbReference type="PANTHER" id="PTHR45436:SF5">
    <property type="entry name" value="SENSOR HISTIDINE KINASE TRCS"/>
    <property type="match status" value="1"/>
</dbReference>
<dbReference type="RefSeq" id="WP_261959399.1">
    <property type="nucleotide sequence ID" value="NZ_BAAAXA010000001.1"/>
</dbReference>
<evidence type="ECO:0000256" key="8">
    <source>
        <dbReference type="ARBA" id="ARBA00022989"/>
    </source>
</evidence>
<comment type="caution">
    <text evidence="14">The sequence shown here is derived from an EMBL/GenBank/DDBJ whole genome shotgun (WGS) entry which is preliminary data.</text>
</comment>
<dbReference type="InterPro" id="IPR003594">
    <property type="entry name" value="HATPase_dom"/>
</dbReference>
<evidence type="ECO:0000259" key="12">
    <source>
        <dbReference type="PROSITE" id="PS50109"/>
    </source>
</evidence>
<feature type="domain" description="HAMP" evidence="13">
    <location>
        <begin position="183"/>
        <end position="235"/>
    </location>
</feature>
<dbReference type="InterPro" id="IPR050428">
    <property type="entry name" value="TCS_sensor_his_kinase"/>
</dbReference>
<dbReference type="PRINTS" id="PR00344">
    <property type="entry name" value="BCTRLSENSOR"/>
</dbReference>
<dbReference type="InterPro" id="IPR003660">
    <property type="entry name" value="HAMP_dom"/>
</dbReference>
<evidence type="ECO:0000256" key="7">
    <source>
        <dbReference type="ARBA" id="ARBA00022777"/>
    </source>
</evidence>
<keyword evidence="6 11" id="KW-0812">Transmembrane</keyword>
<feature type="domain" description="Histidine kinase" evidence="12">
    <location>
        <begin position="243"/>
        <end position="455"/>
    </location>
</feature>
<evidence type="ECO:0000256" key="4">
    <source>
        <dbReference type="ARBA" id="ARBA00022553"/>
    </source>
</evidence>
<keyword evidence="15" id="KW-1185">Reference proteome</keyword>
<dbReference type="PROSITE" id="PS50885">
    <property type="entry name" value="HAMP"/>
    <property type="match status" value="1"/>
</dbReference>
<evidence type="ECO:0000256" key="2">
    <source>
        <dbReference type="ARBA" id="ARBA00004236"/>
    </source>
</evidence>
<dbReference type="Gene3D" id="3.30.565.10">
    <property type="entry name" value="Histidine kinase-like ATPase, C-terminal domain"/>
    <property type="match status" value="1"/>
</dbReference>
<evidence type="ECO:0000259" key="13">
    <source>
        <dbReference type="PROSITE" id="PS50885"/>
    </source>
</evidence>
<evidence type="ECO:0000313" key="15">
    <source>
        <dbReference type="Proteomes" id="UP001143480"/>
    </source>
</evidence>
<dbReference type="AlphaFoldDB" id="A0A9W6KP32"/>
<feature type="transmembrane region" description="Helical" evidence="11">
    <location>
        <begin position="159"/>
        <end position="181"/>
    </location>
</feature>
<gene>
    <name evidence="14" type="primary">mtrB_2</name>
    <name evidence="14" type="ORF">GCM10017581_072840</name>
</gene>
<keyword evidence="5" id="KW-0808">Transferase</keyword>
<comment type="catalytic activity">
    <reaction evidence="1">
        <text>ATP + protein L-histidine = ADP + protein N-phospho-L-histidine.</text>
        <dbReference type="EC" id="2.7.13.3"/>
    </reaction>
</comment>
<keyword evidence="8 11" id="KW-1133">Transmembrane helix</keyword>
<reference evidence="14" key="1">
    <citation type="journal article" date="2014" name="Int. J. Syst. Evol. Microbiol.">
        <title>Complete genome sequence of Corynebacterium casei LMG S-19264T (=DSM 44701T), isolated from a smear-ripened cheese.</title>
        <authorList>
            <consortium name="US DOE Joint Genome Institute (JGI-PGF)"/>
            <person name="Walter F."/>
            <person name="Albersmeier A."/>
            <person name="Kalinowski J."/>
            <person name="Ruckert C."/>
        </authorList>
    </citation>
    <scope>NUCLEOTIDE SEQUENCE</scope>
    <source>
        <strain evidence="14">VKM Ac-1321</strain>
    </source>
</reference>
<accession>A0A9W6KP32</accession>
<dbReference type="EC" id="2.7.13.3" evidence="3"/>
<dbReference type="InterPro" id="IPR003661">
    <property type="entry name" value="HisK_dim/P_dom"/>
</dbReference>
<evidence type="ECO:0000256" key="1">
    <source>
        <dbReference type="ARBA" id="ARBA00000085"/>
    </source>
</evidence>
<dbReference type="CDD" id="cd06225">
    <property type="entry name" value="HAMP"/>
    <property type="match status" value="1"/>
</dbReference>
<evidence type="ECO:0000256" key="3">
    <source>
        <dbReference type="ARBA" id="ARBA00012438"/>
    </source>
</evidence>
<evidence type="ECO:0000256" key="6">
    <source>
        <dbReference type="ARBA" id="ARBA00022692"/>
    </source>
</evidence>
<dbReference type="InterPro" id="IPR005467">
    <property type="entry name" value="His_kinase_dom"/>
</dbReference>
<dbReference type="CDD" id="cd00082">
    <property type="entry name" value="HisKA"/>
    <property type="match status" value="1"/>
</dbReference>
<proteinExistence type="predicted"/>
<keyword evidence="7 14" id="KW-0418">Kinase</keyword>
<evidence type="ECO:0000256" key="11">
    <source>
        <dbReference type="SAM" id="Phobius"/>
    </source>
</evidence>
<dbReference type="GO" id="GO:0005886">
    <property type="term" value="C:plasma membrane"/>
    <property type="evidence" value="ECO:0007669"/>
    <property type="project" value="UniProtKB-SubCell"/>
</dbReference>
<sequence>MTRLRLGLRTRVIAGFAAGALTLSASMALVSYELTRSELITGRERAAVRSATFDARVIAAGLNTDRPDIGGMIRSLDTGGNRRVLVFHLGQWYGRNADTGASSAIPQRLQGLVGSTGQGIQRLRVDGSPAVIVGILLTPATALYEIDYLRELDQTLRTVGWVLVLVASAVAAAGAGLGRYATRHVLRPLRSVADAAQGITAGDLSARLDESRDPDLARLSTSFNEMVDQLSRRIEKDRRFAADVSHELRSPLQTLAASASVLDRRRDRLDERTAVAAGLVVDELARFQSLVDDLLELARGDLPAQLEPVDVGELARRAVQRRRHDPGIVELGTDRLQWTVDRRRIEQVLVNLLDNAVTHGGGPVAVHVTVERAAGGPVGVLEVDDDGPGVSPADREVIFDRFVRGRSSGARGNDSGTGLGLSLVAQHVAAHGGRVLVLDRPGGGARFRIELPGVL</sequence>
<evidence type="ECO:0000256" key="5">
    <source>
        <dbReference type="ARBA" id="ARBA00022679"/>
    </source>
</evidence>
<dbReference type="PROSITE" id="PS50109">
    <property type="entry name" value="HIS_KIN"/>
    <property type="match status" value="1"/>
</dbReference>
<evidence type="ECO:0000313" key="14">
    <source>
        <dbReference type="EMBL" id="GLL05537.1"/>
    </source>
</evidence>
<dbReference type="EMBL" id="BSFP01000059">
    <property type="protein sequence ID" value="GLL05537.1"/>
    <property type="molecule type" value="Genomic_DNA"/>
</dbReference>
<name>A0A9W6KP32_9ACTN</name>
<dbReference type="Gene3D" id="1.10.287.130">
    <property type="match status" value="1"/>
</dbReference>
<dbReference type="Proteomes" id="UP001143480">
    <property type="component" value="Unassembled WGS sequence"/>
</dbReference>
<dbReference type="SMART" id="SM00388">
    <property type="entry name" value="HisKA"/>
    <property type="match status" value="1"/>
</dbReference>
<evidence type="ECO:0000256" key="10">
    <source>
        <dbReference type="ARBA" id="ARBA00023136"/>
    </source>
</evidence>
<keyword evidence="4" id="KW-0597">Phosphoprotein</keyword>
<dbReference type="InterPro" id="IPR004358">
    <property type="entry name" value="Sig_transdc_His_kin-like_C"/>
</dbReference>
<evidence type="ECO:0000256" key="9">
    <source>
        <dbReference type="ARBA" id="ARBA00023012"/>
    </source>
</evidence>
<dbReference type="Gene3D" id="6.10.340.10">
    <property type="match status" value="1"/>
</dbReference>
<dbReference type="SMART" id="SM00304">
    <property type="entry name" value="HAMP"/>
    <property type="match status" value="1"/>
</dbReference>
<dbReference type="SUPFAM" id="SSF47384">
    <property type="entry name" value="Homodimeric domain of signal transducing histidine kinase"/>
    <property type="match status" value="1"/>
</dbReference>
<dbReference type="SMART" id="SM00387">
    <property type="entry name" value="HATPase_c"/>
    <property type="match status" value="1"/>
</dbReference>
<reference evidence="14" key="2">
    <citation type="submission" date="2023-01" db="EMBL/GenBank/DDBJ databases">
        <authorList>
            <person name="Sun Q."/>
            <person name="Evtushenko L."/>
        </authorList>
    </citation>
    <scope>NUCLEOTIDE SEQUENCE</scope>
    <source>
        <strain evidence="14">VKM Ac-1321</strain>
    </source>
</reference>
<dbReference type="SUPFAM" id="SSF158472">
    <property type="entry name" value="HAMP domain-like"/>
    <property type="match status" value="1"/>
</dbReference>
<protein>
    <recommendedName>
        <fullName evidence="3">histidine kinase</fullName>
        <ecNumber evidence="3">2.7.13.3</ecNumber>
    </recommendedName>
</protein>
<comment type="subcellular location">
    <subcellularLocation>
        <location evidence="2">Cell membrane</location>
    </subcellularLocation>
</comment>
<dbReference type="GO" id="GO:0000155">
    <property type="term" value="F:phosphorelay sensor kinase activity"/>
    <property type="evidence" value="ECO:0007669"/>
    <property type="project" value="InterPro"/>
</dbReference>
<dbReference type="Pfam" id="PF00672">
    <property type="entry name" value="HAMP"/>
    <property type="match status" value="1"/>
</dbReference>